<keyword evidence="1" id="KW-0732">Signal</keyword>
<gene>
    <name evidence="2" type="ORF">DFA_06728</name>
</gene>
<reference evidence="3" key="1">
    <citation type="journal article" date="2011" name="Genome Res.">
        <title>Phylogeny-wide analysis of social amoeba genomes highlights ancient origins for complex intercellular communication.</title>
        <authorList>
            <person name="Heidel A.J."/>
            <person name="Lawal H.M."/>
            <person name="Felder M."/>
            <person name="Schilde C."/>
            <person name="Helps N.R."/>
            <person name="Tunggal B."/>
            <person name="Rivero F."/>
            <person name="John U."/>
            <person name="Schleicher M."/>
            <person name="Eichinger L."/>
            <person name="Platzer M."/>
            <person name="Noegel A.A."/>
            <person name="Schaap P."/>
            <person name="Gloeckner G."/>
        </authorList>
    </citation>
    <scope>NUCLEOTIDE SEQUENCE [LARGE SCALE GENOMIC DNA]</scope>
    <source>
        <strain evidence="3">SH3</strain>
    </source>
</reference>
<dbReference type="KEGG" id="dfa:DFA_06728"/>
<dbReference type="Proteomes" id="UP000007797">
    <property type="component" value="Unassembled WGS sequence"/>
</dbReference>
<evidence type="ECO:0000313" key="2">
    <source>
        <dbReference type="EMBL" id="EGG18061.1"/>
    </source>
</evidence>
<organism evidence="2 3">
    <name type="scientific">Cavenderia fasciculata</name>
    <name type="common">Slime mold</name>
    <name type="synonym">Dictyostelium fasciculatum</name>
    <dbReference type="NCBI Taxonomy" id="261658"/>
    <lineage>
        <taxon>Eukaryota</taxon>
        <taxon>Amoebozoa</taxon>
        <taxon>Evosea</taxon>
        <taxon>Eumycetozoa</taxon>
        <taxon>Dictyostelia</taxon>
        <taxon>Acytosteliales</taxon>
        <taxon>Cavenderiaceae</taxon>
        <taxon>Cavenderia</taxon>
    </lineage>
</organism>
<dbReference type="OrthoDB" id="75434at2759"/>
<dbReference type="GeneID" id="14870180"/>
<sequence length="1111" mass="126261">MYLSFKRLYLLLLLLLLLLFIFIKDSTSRTTTTFNDDDVGYRKDSSGFKVKSSTITRKKANVMGSDIDMAIIDIEFDRDIYHYVGAICPNYTCPNLVSEGGIDCTCDYTDRSECPKKLDESCDSCDVFDHYKGVSYPHPYCLPERKWTTIQANTRYYFGNVTEELELRLKANSSSCVGYQFYASQDKGAIKMNVDYYFNNDTHSSFSRDTGSQKLQQITICPNIYGSKSDIAIGTYIINIKPISKSASFSFITYENDVPPADPNIENCTNINNSPSHQCANDGALIEDIDIENPKPRQFYYTFSVDHPMALSIGCPAITSEIVFFVSDSHDNQFPSRNNFTWASYLQYDNYLTITIRDAPKILYISFEMGKDAEMYCVVSSHFQKNYTKRALVDNHEQGGSYLMMGSSRMRLKDGSIWNSIDWNLVNLFYPTYPRMDANPIYPTPTIMSDPKDSFNYFKDIDLLEKDDNPTTANNRYQAVFIISVQHRMSTAIVYSDFENVANGQLDFTGTMVDINGQPLDLSVRFTINHLACNYSRLQSKLSQIETLKQMLFSRSGFDQVSSIRFNIDIITLDDSWVGCSQQADSLLEISTKTISTNSIVCPYPTNDPMFSTDPCCNSTITLGQCCLPRLSNITIPDQGKAKTDLVSSQCSSPGCTTLVLNDYYVATKNIQDGNCSLSYDSSFDLQSDIYTALRRCKSFFNEITCSNDSQCTQLNGKCHLLDRYCYVPFESIHLLDKSYLSCVINNISLQVNYFLKYQYNLESFPNETKFIDELYDRFSMVDWIGIRPKDRKTYSYISPRAEYSYGCKINPQGEELQYDIRSECQVFESITDQSTCLATESVCLLRTEPLFNLTETECQSNGYCKMVGYSCGGPNACIISDDSLPPGGCRSIPGTVDKGDCTVIGATELNCTDFGYGAKWYNCPSMNQLECFTSARVCTEEYTNFLENKDECETIGGQCSDDVFSEGDTEHGRLWARCVRQHNTTVFGSGILTCNYPDEVDSPLGCYHKHDKIYTEEQCLSLGANYKWWLIAKNEKECLSHMGCRVIDTSRDNLPQNYRFNEMNESMCNSCSNSQYSKWTNMFTWTTTIIDTAIVLCEMEYQNDNNENHV</sequence>
<dbReference type="PANTHER" id="PTHR32102">
    <property type="entry name" value="DUF1084 DOMAIN-CONTAINING PROTEIN-RELATED"/>
    <property type="match status" value="1"/>
</dbReference>
<dbReference type="RefSeq" id="XP_004356954.1">
    <property type="nucleotide sequence ID" value="XM_004356900.1"/>
</dbReference>
<evidence type="ECO:0000313" key="3">
    <source>
        <dbReference type="Proteomes" id="UP000007797"/>
    </source>
</evidence>
<evidence type="ECO:0000256" key="1">
    <source>
        <dbReference type="SAM" id="SignalP"/>
    </source>
</evidence>
<feature type="signal peptide" evidence="1">
    <location>
        <begin position="1"/>
        <end position="28"/>
    </location>
</feature>
<dbReference type="PANTHER" id="PTHR32102:SF13">
    <property type="entry name" value="THH1_TOM1_TOM3 DOMAIN-CONTAINING PROTEIN"/>
    <property type="match status" value="1"/>
</dbReference>
<protein>
    <submittedName>
        <fullName evidence="2">Uncharacterized protein</fullName>
    </submittedName>
</protein>
<name>F4Q241_CACFS</name>
<dbReference type="GO" id="GO:0006935">
    <property type="term" value="P:chemotaxis"/>
    <property type="evidence" value="ECO:0007669"/>
    <property type="project" value="TreeGrafter"/>
</dbReference>
<accession>F4Q241</accession>
<dbReference type="AlphaFoldDB" id="F4Q241"/>
<feature type="chain" id="PRO_5003319842" evidence="1">
    <location>
        <begin position="29"/>
        <end position="1111"/>
    </location>
</feature>
<keyword evidence="3" id="KW-1185">Reference proteome</keyword>
<dbReference type="EMBL" id="GL883020">
    <property type="protein sequence ID" value="EGG18061.1"/>
    <property type="molecule type" value="Genomic_DNA"/>
</dbReference>
<proteinExistence type="predicted"/>